<dbReference type="EMBL" id="DXGE01000019">
    <property type="protein sequence ID" value="HIW85723.1"/>
    <property type="molecule type" value="Genomic_DNA"/>
</dbReference>
<keyword evidence="1" id="KW-0472">Membrane</keyword>
<feature type="transmembrane region" description="Helical" evidence="1">
    <location>
        <begin position="7"/>
        <end position="26"/>
    </location>
</feature>
<proteinExistence type="predicted"/>
<keyword evidence="1" id="KW-0812">Transmembrane</keyword>
<dbReference type="AlphaFoldDB" id="A0A9D1UFR9"/>
<sequence length="102" mass="11041">MKNLVEHFVLFVITAAAGFAAISLPFRLFESLSQLEMRLVLAGEVAVLAVILSAVFLSKEARAQKKLRNAASKEARWNDMQRQISGIGAGSYDGEESSNIAA</sequence>
<gene>
    <name evidence="2" type="ORF">IAA48_04430</name>
</gene>
<reference evidence="2" key="2">
    <citation type="submission" date="2021-04" db="EMBL/GenBank/DDBJ databases">
        <authorList>
            <person name="Gilroy R."/>
        </authorList>
    </citation>
    <scope>NUCLEOTIDE SEQUENCE</scope>
    <source>
        <strain evidence="2">421</strain>
    </source>
</reference>
<feature type="transmembrane region" description="Helical" evidence="1">
    <location>
        <begin position="38"/>
        <end position="58"/>
    </location>
</feature>
<protein>
    <submittedName>
        <fullName evidence="2">Uncharacterized protein</fullName>
    </submittedName>
</protein>
<evidence type="ECO:0000313" key="2">
    <source>
        <dbReference type="EMBL" id="HIW85723.1"/>
    </source>
</evidence>
<organism evidence="2 3">
    <name type="scientific">Candidatus Eubacterium faecipullorum</name>
    <dbReference type="NCBI Taxonomy" id="2838571"/>
    <lineage>
        <taxon>Bacteria</taxon>
        <taxon>Bacillati</taxon>
        <taxon>Bacillota</taxon>
        <taxon>Clostridia</taxon>
        <taxon>Eubacteriales</taxon>
        <taxon>Eubacteriaceae</taxon>
        <taxon>Eubacterium</taxon>
    </lineage>
</organism>
<comment type="caution">
    <text evidence="2">The sequence shown here is derived from an EMBL/GenBank/DDBJ whole genome shotgun (WGS) entry which is preliminary data.</text>
</comment>
<name>A0A9D1UFR9_9FIRM</name>
<evidence type="ECO:0000256" key="1">
    <source>
        <dbReference type="SAM" id="Phobius"/>
    </source>
</evidence>
<evidence type="ECO:0000313" key="3">
    <source>
        <dbReference type="Proteomes" id="UP000824205"/>
    </source>
</evidence>
<reference evidence="2" key="1">
    <citation type="journal article" date="2021" name="PeerJ">
        <title>Extensive microbial diversity within the chicken gut microbiome revealed by metagenomics and culture.</title>
        <authorList>
            <person name="Gilroy R."/>
            <person name="Ravi A."/>
            <person name="Getino M."/>
            <person name="Pursley I."/>
            <person name="Horton D.L."/>
            <person name="Alikhan N.F."/>
            <person name="Baker D."/>
            <person name="Gharbi K."/>
            <person name="Hall N."/>
            <person name="Watson M."/>
            <person name="Adriaenssens E.M."/>
            <person name="Foster-Nyarko E."/>
            <person name="Jarju S."/>
            <person name="Secka A."/>
            <person name="Antonio M."/>
            <person name="Oren A."/>
            <person name="Chaudhuri R.R."/>
            <person name="La Ragione R."/>
            <person name="Hildebrand F."/>
            <person name="Pallen M.J."/>
        </authorList>
    </citation>
    <scope>NUCLEOTIDE SEQUENCE</scope>
    <source>
        <strain evidence="2">421</strain>
    </source>
</reference>
<accession>A0A9D1UFR9</accession>
<dbReference type="Proteomes" id="UP000824205">
    <property type="component" value="Unassembled WGS sequence"/>
</dbReference>
<keyword evidence="1" id="KW-1133">Transmembrane helix</keyword>